<dbReference type="Proteomes" id="UP001341840">
    <property type="component" value="Unassembled WGS sequence"/>
</dbReference>
<protein>
    <submittedName>
        <fullName evidence="1">Uncharacterized protein</fullName>
    </submittedName>
</protein>
<evidence type="ECO:0000313" key="2">
    <source>
        <dbReference type="Proteomes" id="UP001341840"/>
    </source>
</evidence>
<accession>A0ABU6UG23</accession>
<evidence type="ECO:0000313" key="1">
    <source>
        <dbReference type="EMBL" id="MED6158598.1"/>
    </source>
</evidence>
<name>A0ABU6UG23_9FABA</name>
<proteinExistence type="predicted"/>
<comment type="caution">
    <text evidence="1">The sequence shown here is derived from an EMBL/GenBank/DDBJ whole genome shotgun (WGS) entry which is preliminary data.</text>
</comment>
<reference evidence="1 2" key="1">
    <citation type="journal article" date="2023" name="Plants (Basel)">
        <title>Bridging the Gap: Combining Genomics and Transcriptomics Approaches to Understand Stylosanthes scabra, an Orphan Legume from the Brazilian Caatinga.</title>
        <authorList>
            <person name="Ferreira-Neto J.R.C."/>
            <person name="da Silva M.D."/>
            <person name="Binneck E."/>
            <person name="de Melo N.F."/>
            <person name="da Silva R.H."/>
            <person name="de Melo A.L.T.M."/>
            <person name="Pandolfi V."/>
            <person name="Bustamante F.O."/>
            <person name="Brasileiro-Vidal A.C."/>
            <person name="Benko-Iseppon A.M."/>
        </authorList>
    </citation>
    <scope>NUCLEOTIDE SEQUENCE [LARGE SCALE GENOMIC DNA]</scope>
    <source>
        <tissue evidence="1">Leaves</tissue>
    </source>
</reference>
<keyword evidence="2" id="KW-1185">Reference proteome</keyword>
<dbReference type="EMBL" id="JASCZI010120987">
    <property type="protein sequence ID" value="MED6158598.1"/>
    <property type="molecule type" value="Genomic_DNA"/>
</dbReference>
<sequence>MSYISTWSEMNGWRYGYSYQVNKWRVSEVRLQRDGGRFGSPSCFPPGYDQRDDPLVSYRTRSGWPYNRSNELIGRRAGMHHMHLCDIAWVCLLAYIACFSGTGSSLESRRSVPPDSSSLVSPQVQVFRCGCMEN</sequence>
<organism evidence="1 2">
    <name type="scientific">Stylosanthes scabra</name>
    <dbReference type="NCBI Taxonomy" id="79078"/>
    <lineage>
        <taxon>Eukaryota</taxon>
        <taxon>Viridiplantae</taxon>
        <taxon>Streptophyta</taxon>
        <taxon>Embryophyta</taxon>
        <taxon>Tracheophyta</taxon>
        <taxon>Spermatophyta</taxon>
        <taxon>Magnoliopsida</taxon>
        <taxon>eudicotyledons</taxon>
        <taxon>Gunneridae</taxon>
        <taxon>Pentapetalae</taxon>
        <taxon>rosids</taxon>
        <taxon>fabids</taxon>
        <taxon>Fabales</taxon>
        <taxon>Fabaceae</taxon>
        <taxon>Papilionoideae</taxon>
        <taxon>50 kb inversion clade</taxon>
        <taxon>dalbergioids sensu lato</taxon>
        <taxon>Dalbergieae</taxon>
        <taxon>Pterocarpus clade</taxon>
        <taxon>Stylosanthes</taxon>
    </lineage>
</organism>
<gene>
    <name evidence="1" type="ORF">PIB30_034230</name>
</gene>